<keyword evidence="3" id="KW-1185">Reference proteome</keyword>
<dbReference type="AlphaFoldDB" id="A0A409WTA0"/>
<feature type="compositionally biased region" description="Basic and acidic residues" evidence="1">
    <location>
        <begin position="446"/>
        <end position="457"/>
    </location>
</feature>
<sequence length="727" mass="78860">MPISTEEDEENMEAERRFLVSQRECAGSMATMNSSYSYNGTRSRLGILSSTVGGMPPPLVVAKTSKYRDGDKDRLSAARLRKKEKGKKAKDAQEGRFSYPIPTIEEATADGYGRPDDWDDVIAGYESGSTGVGSEDMAGDAAEEFGFKAKENAEEQAVFKNSAATRPDFFRRMSSSSISLLRSYAQSRGYSAKSTNNTFHAPTTVTPAPSVRISVLVSASSTEATIPASENQANASLIAKQIAPWVTLMKGLSSVKEKPAHISSPSSSLRTKNATTTAAASLIPTPPSAGMGIFRPSHKRKMMPMAEPELEVVLQPLRTAQSRMVVDELLHPQVPSSLTFGSKSSGSGSGTRVCDVSQAVPVPVLQKRARKLRARTVRAGRAKAFGAATAARSQATFPTHTPSPITRSFPGLPRTPRTKSKGKSSQHTNTNIMNRNTQSRVGVVDEDVHSQDTKSHFDMFSTPASASASRIVGKRKLASSTSSRTSDTSEGELNTSFRYSGLPPSEPPLSSSSSSKTKPKDTAKPEDDPALESIYAKIVAEQPPSVHPCVTLDSSEDVQLGMHRRASALGLEMMQQKRESIYKAASYSTSGISFEGFSSFEEVRRGIEFRDERPWLYPPASFLMLVFRLKIRRLFFLFLSSSSPGDNRRLNRPRPRGRPAAGDRTPVASNRSPVPASLNWPTGICKSFSNHSIPVLTPVSIFSPGPRHSLYACTTVPLEICCYSHLL</sequence>
<feature type="compositionally biased region" description="Polar residues" evidence="1">
    <location>
        <begin position="425"/>
        <end position="440"/>
    </location>
</feature>
<evidence type="ECO:0000256" key="1">
    <source>
        <dbReference type="SAM" id="MobiDB-lite"/>
    </source>
</evidence>
<feature type="compositionally biased region" description="Basic and acidic residues" evidence="1">
    <location>
        <begin position="518"/>
        <end position="527"/>
    </location>
</feature>
<feature type="compositionally biased region" description="Low complexity" evidence="1">
    <location>
        <begin position="479"/>
        <end position="488"/>
    </location>
</feature>
<feature type="compositionally biased region" description="Polar residues" evidence="1">
    <location>
        <begin position="393"/>
        <end position="406"/>
    </location>
</feature>
<evidence type="ECO:0000313" key="2">
    <source>
        <dbReference type="EMBL" id="PPQ81738.1"/>
    </source>
</evidence>
<dbReference type="STRING" id="93625.A0A409WTA0"/>
<proteinExistence type="predicted"/>
<dbReference type="OrthoDB" id="2563277at2759"/>
<comment type="caution">
    <text evidence="2">The sequence shown here is derived from an EMBL/GenBank/DDBJ whole genome shotgun (WGS) entry which is preliminary data.</text>
</comment>
<dbReference type="Proteomes" id="UP000283269">
    <property type="component" value="Unassembled WGS sequence"/>
</dbReference>
<accession>A0A409WTA0</accession>
<feature type="compositionally biased region" description="Low complexity" evidence="1">
    <location>
        <begin position="500"/>
        <end position="515"/>
    </location>
</feature>
<gene>
    <name evidence="2" type="ORF">CVT25_013625</name>
</gene>
<dbReference type="InParanoid" id="A0A409WTA0"/>
<feature type="region of interest" description="Disordered" evidence="1">
    <location>
        <begin position="645"/>
        <end position="674"/>
    </location>
</feature>
<evidence type="ECO:0000313" key="3">
    <source>
        <dbReference type="Proteomes" id="UP000283269"/>
    </source>
</evidence>
<name>A0A409WTA0_PSICY</name>
<dbReference type="EMBL" id="NHYD01003218">
    <property type="protein sequence ID" value="PPQ81738.1"/>
    <property type="molecule type" value="Genomic_DNA"/>
</dbReference>
<protein>
    <submittedName>
        <fullName evidence="2">Uncharacterized protein</fullName>
    </submittedName>
</protein>
<feature type="region of interest" description="Disordered" evidence="1">
    <location>
        <begin position="389"/>
        <end position="527"/>
    </location>
</feature>
<reference evidence="2 3" key="1">
    <citation type="journal article" date="2018" name="Evol. Lett.">
        <title>Horizontal gene cluster transfer increased hallucinogenic mushroom diversity.</title>
        <authorList>
            <person name="Reynolds H.T."/>
            <person name="Vijayakumar V."/>
            <person name="Gluck-Thaler E."/>
            <person name="Korotkin H.B."/>
            <person name="Matheny P.B."/>
            <person name="Slot J.C."/>
        </authorList>
    </citation>
    <scope>NUCLEOTIDE SEQUENCE [LARGE SCALE GENOMIC DNA]</scope>
    <source>
        <strain evidence="2 3">2631</strain>
    </source>
</reference>
<organism evidence="2 3">
    <name type="scientific">Psilocybe cyanescens</name>
    <dbReference type="NCBI Taxonomy" id="93625"/>
    <lineage>
        <taxon>Eukaryota</taxon>
        <taxon>Fungi</taxon>
        <taxon>Dikarya</taxon>
        <taxon>Basidiomycota</taxon>
        <taxon>Agaricomycotina</taxon>
        <taxon>Agaricomycetes</taxon>
        <taxon>Agaricomycetidae</taxon>
        <taxon>Agaricales</taxon>
        <taxon>Agaricineae</taxon>
        <taxon>Strophariaceae</taxon>
        <taxon>Psilocybe</taxon>
    </lineage>
</organism>